<accession>A0A2T3NAW2</accession>
<dbReference type="GO" id="GO:0005509">
    <property type="term" value="F:calcium ion binding"/>
    <property type="evidence" value="ECO:0007669"/>
    <property type="project" value="InterPro"/>
</dbReference>
<evidence type="ECO:0000259" key="3">
    <source>
        <dbReference type="PROSITE" id="PS50222"/>
    </source>
</evidence>
<organism evidence="4 5">
    <name type="scientific">Photobacterium rosenbergii</name>
    <dbReference type="NCBI Taxonomy" id="294936"/>
    <lineage>
        <taxon>Bacteria</taxon>
        <taxon>Pseudomonadati</taxon>
        <taxon>Pseudomonadota</taxon>
        <taxon>Gammaproteobacteria</taxon>
        <taxon>Vibrionales</taxon>
        <taxon>Vibrionaceae</taxon>
        <taxon>Photobacterium</taxon>
    </lineage>
</organism>
<gene>
    <name evidence="4" type="ORF">C9J01_17745</name>
</gene>
<dbReference type="EMBL" id="PYMB01000009">
    <property type="protein sequence ID" value="PSW10843.1"/>
    <property type="molecule type" value="Genomic_DNA"/>
</dbReference>
<keyword evidence="2" id="KW-0732">Signal</keyword>
<dbReference type="RefSeq" id="WP_107299479.1">
    <property type="nucleotide sequence ID" value="NZ_JAHVIB010000007.1"/>
</dbReference>
<evidence type="ECO:0000256" key="2">
    <source>
        <dbReference type="SAM" id="SignalP"/>
    </source>
</evidence>
<reference evidence="4 5" key="1">
    <citation type="submission" date="2018-03" db="EMBL/GenBank/DDBJ databases">
        <title>Whole genome sequencing of Histamine producing bacteria.</title>
        <authorList>
            <person name="Butler K."/>
        </authorList>
    </citation>
    <scope>NUCLEOTIDE SEQUENCE [LARGE SCALE GENOMIC DNA]</scope>
    <source>
        <strain evidence="4 5">DSM 19138</strain>
    </source>
</reference>
<dbReference type="InterPro" id="IPR018247">
    <property type="entry name" value="EF_Hand_1_Ca_BS"/>
</dbReference>
<evidence type="ECO:0000313" key="4">
    <source>
        <dbReference type="EMBL" id="PSW10843.1"/>
    </source>
</evidence>
<proteinExistence type="predicted"/>
<name>A0A2T3NAW2_9GAMM</name>
<dbReference type="SUPFAM" id="SSF47473">
    <property type="entry name" value="EF-hand"/>
    <property type="match status" value="1"/>
</dbReference>
<feature type="chain" id="PRO_5015405865" description="EF-hand domain-containing protein" evidence="2">
    <location>
        <begin position="21"/>
        <end position="80"/>
    </location>
</feature>
<dbReference type="AlphaFoldDB" id="A0A2T3NAW2"/>
<dbReference type="PROSITE" id="PS50222">
    <property type="entry name" value="EF_HAND_2"/>
    <property type="match status" value="1"/>
</dbReference>
<feature type="domain" description="EF-hand" evidence="3">
    <location>
        <begin position="30"/>
        <end position="56"/>
    </location>
</feature>
<dbReference type="Gene3D" id="1.10.238.10">
    <property type="entry name" value="EF-hand"/>
    <property type="match status" value="2"/>
</dbReference>
<evidence type="ECO:0000313" key="5">
    <source>
        <dbReference type="Proteomes" id="UP000241346"/>
    </source>
</evidence>
<dbReference type="PROSITE" id="PS00018">
    <property type="entry name" value="EF_HAND_1"/>
    <property type="match status" value="2"/>
</dbReference>
<dbReference type="InterPro" id="IPR011992">
    <property type="entry name" value="EF-hand-dom_pair"/>
</dbReference>
<feature type="compositionally biased region" description="Basic and acidic residues" evidence="1">
    <location>
        <begin position="65"/>
        <end position="74"/>
    </location>
</feature>
<dbReference type="Proteomes" id="UP000241346">
    <property type="component" value="Unassembled WGS sequence"/>
</dbReference>
<feature type="signal peptide" evidence="2">
    <location>
        <begin position="1"/>
        <end position="20"/>
    </location>
</feature>
<dbReference type="OrthoDB" id="6106455at2"/>
<comment type="caution">
    <text evidence="4">The sequence shown here is derived from an EMBL/GenBank/DDBJ whole genome shotgun (WGS) entry which is preliminary data.</text>
</comment>
<evidence type="ECO:0000256" key="1">
    <source>
        <dbReference type="SAM" id="MobiDB-lite"/>
    </source>
</evidence>
<feature type="region of interest" description="Disordered" evidence="1">
    <location>
        <begin position="58"/>
        <end position="80"/>
    </location>
</feature>
<dbReference type="InterPro" id="IPR002048">
    <property type="entry name" value="EF_hand_dom"/>
</dbReference>
<sequence>MMKSVLYAMVLSLLSFAVLAEHHGKKKPSFDELDTNGDGVLSRDEVKGPLADHFDTIDADGDGVITKDEMPEKPPRKKTY</sequence>
<dbReference type="Pfam" id="PF13202">
    <property type="entry name" value="EF-hand_5"/>
    <property type="match status" value="2"/>
</dbReference>
<protein>
    <recommendedName>
        <fullName evidence="3">EF-hand domain-containing protein</fullName>
    </recommendedName>
</protein>